<keyword evidence="3 8" id="KW-0489">Methyltransferase</keyword>
<dbReference type="Proteomes" id="UP000464054">
    <property type="component" value="Chromosome"/>
</dbReference>
<evidence type="ECO:0000313" key="9">
    <source>
        <dbReference type="EMBL" id="QHQ24919.1"/>
    </source>
</evidence>
<dbReference type="GO" id="GO:0006298">
    <property type="term" value="P:mismatch repair"/>
    <property type="evidence" value="ECO:0007669"/>
    <property type="project" value="TreeGrafter"/>
</dbReference>
<evidence type="ECO:0000256" key="1">
    <source>
        <dbReference type="ARBA" id="ARBA00006594"/>
    </source>
</evidence>
<reference evidence="10" key="1">
    <citation type="submission" date="2019-11" db="EMBL/GenBank/DDBJ databases">
        <authorList>
            <person name="Jee S."/>
        </authorList>
    </citation>
    <scope>NUCLEOTIDE SEQUENCE [LARGE SCALE GENOMIC DNA]</scope>
    <source>
        <strain evidence="10">PZ1</strain>
    </source>
</reference>
<dbReference type="Gene3D" id="3.40.50.150">
    <property type="entry name" value="Vaccinia Virus protein VP39"/>
    <property type="match status" value="1"/>
</dbReference>
<proteinExistence type="inferred from homology"/>
<dbReference type="EMBL" id="CP046377">
    <property type="protein sequence ID" value="QHQ24919.1"/>
    <property type="molecule type" value="Genomic_DNA"/>
</dbReference>
<evidence type="ECO:0000256" key="3">
    <source>
        <dbReference type="ARBA" id="ARBA00022603"/>
    </source>
</evidence>
<dbReference type="REBASE" id="368655">
    <property type="entry name" value="M.PpoPZ1ORF13240P"/>
</dbReference>
<dbReference type="GO" id="GO:0009307">
    <property type="term" value="P:DNA restriction-modification system"/>
    <property type="evidence" value="ECO:0007669"/>
    <property type="project" value="InterPro"/>
</dbReference>
<evidence type="ECO:0000256" key="4">
    <source>
        <dbReference type="ARBA" id="ARBA00022679"/>
    </source>
</evidence>
<name>A0AAP9II22_9GAMM</name>
<dbReference type="InterPro" id="IPR029063">
    <property type="entry name" value="SAM-dependent_MTases_sf"/>
</dbReference>
<dbReference type="GO" id="GO:1904047">
    <property type="term" value="F:S-adenosyl-L-methionine binding"/>
    <property type="evidence" value="ECO:0007669"/>
    <property type="project" value="TreeGrafter"/>
</dbReference>
<dbReference type="Gene3D" id="1.10.1020.10">
    <property type="entry name" value="Adenine-specific Methyltransferase, Domain 2"/>
    <property type="match status" value="1"/>
</dbReference>
<organism evidence="9 10">
    <name type="scientific">Pectobacterium parvum</name>
    <dbReference type="NCBI Taxonomy" id="2778550"/>
    <lineage>
        <taxon>Bacteria</taxon>
        <taxon>Pseudomonadati</taxon>
        <taxon>Pseudomonadota</taxon>
        <taxon>Gammaproteobacteria</taxon>
        <taxon>Enterobacterales</taxon>
        <taxon>Pectobacteriaceae</taxon>
        <taxon>Pectobacterium</taxon>
    </lineage>
</organism>
<sequence length="312" mass="34933">MIRPFIKWAGGKSRVLPDLLPHLPKGDVLIEPFVGGASVFLNTDYRHYVLADINADLINMYSVAKNQTDDFLDAVLFMFKNGNSKEAYLKTRESFNWANRTTTRLSGLSDAKLLQAARFLYLNRHGYNGMCRYNKNGEFNIPHGKYKTQYLPFVEIKQFAEKANDTKALFVVADFCETLTSKVMGESSVIYCDPPYLPASDTANFTQYHHSAFTQKNHRQLAALLRAAHLVHKSPIVISNSDTPATREIYQGFELHEIAVQRSISANAITRGAAKEVIGVLTVNCQESLPMRNGSTLRGLSTGYKGDLRGVQ</sequence>
<dbReference type="PRINTS" id="PR00505">
    <property type="entry name" value="D12N6MTFRASE"/>
</dbReference>
<gene>
    <name evidence="9" type="ORF">GMX10_13240</name>
</gene>
<protein>
    <recommendedName>
        <fullName evidence="2 8">Site-specific DNA-methyltransferase (adenine-specific)</fullName>
        <ecNumber evidence="2 8">2.1.1.72</ecNumber>
    </recommendedName>
</protein>
<evidence type="ECO:0000256" key="7">
    <source>
        <dbReference type="PIRSR" id="PIRSR000398-1"/>
    </source>
</evidence>
<feature type="binding site" evidence="7">
    <location>
        <position position="52"/>
    </location>
    <ligand>
        <name>S-adenosyl-L-methionine</name>
        <dbReference type="ChEBI" id="CHEBI:59789"/>
    </ligand>
</feature>
<dbReference type="InterPro" id="IPR023095">
    <property type="entry name" value="Ade_MeTrfase_dom_2"/>
</dbReference>
<feature type="binding site" evidence="7">
    <location>
        <position position="8"/>
    </location>
    <ligand>
        <name>S-adenosyl-L-methionine</name>
        <dbReference type="ChEBI" id="CHEBI:59789"/>
    </ligand>
</feature>
<dbReference type="RefSeq" id="WP_109463627.1">
    <property type="nucleotide sequence ID" value="NZ_CP046377.1"/>
</dbReference>
<dbReference type="PANTHER" id="PTHR30481">
    <property type="entry name" value="DNA ADENINE METHYLASE"/>
    <property type="match status" value="1"/>
</dbReference>
<dbReference type="GO" id="GO:0032259">
    <property type="term" value="P:methylation"/>
    <property type="evidence" value="ECO:0007669"/>
    <property type="project" value="UniProtKB-KW"/>
</dbReference>
<accession>A0AAP9II22</accession>
<dbReference type="PANTHER" id="PTHR30481:SF3">
    <property type="entry name" value="DNA ADENINE METHYLASE"/>
    <property type="match status" value="1"/>
</dbReference>
<dbReference type="AlphaFoldDB" id="A0AAP9II22"/>
<dbReference type="Pfam" id="PF02086">
    <property type="entry name" value="MethyltransfD12"/>
    <property type="match status" value="1"/>
</dbReference>
<dbReference type="GO" id="GO:0009007">
    <property type="term" value="F:site-specific DNA-methyltransferase (adenine-specific) activity"/>
    <property type="evidence" value="ECO:0007669"/>
    <property type="project" value="UniProtKB-UniRule"/>
</dbReference>
<keyword evidence="4 8" id="KW-0808">Transferase</keyword>
<feature type="binding site" evidence="7">
    <location>
        <position position="12"/>
    </location>
    <ligand>
        <name>S-adenosyl-L-methionine</name>
        <dbReference type="ChEBI" id="CHEBI:59789"/>
    </ligand>
</feature>
<comment type="similarity">
    <text evidence="1 8">Belongs to the N(4)/N(6)-methyltransferase family.</text>
</comment>
<evidence type="ECO:0000313" key="10">
    <source>
        <dbReference type="Proteomes" id="UP000464054"/>
    </source>
</evidence>
<feature type="binding site" evidence="7">
    <location>
        <position position="193"/>
    </location>
    <ligand>
        <name>S-adenosyl-L-methionine</name>
        <dbReference type="ChEBI" id="CHEBI:59789"/>
    </ligand>
</feature>
<dbReference type="InterPro" id="IPR012327">
    <property type="entry name" value="MeTrfase_D12"/>
</dbReference>
<dbReference type="PIRSF" id="PIRSF000398">
    <property type="entry name" value="M_m6A_EcoRV"/>
    <property type="match status" value="1"/>
</dbReference>
<comment type="catalytic activity">
    <reaction evidence="6 8">
        <text>a 2'-deoxyadenosine in DNA + S-adenosyl-L-methionine = an N(6)-methyl-2'-deoxyadenosine in DNA + S-adenosyl-L-homocysteine + H(+)</text>
        <dbReference type="Rhea" id="RHEA:15197"/>
        <dbReference type="Rhea" id="RHEA-COMP:12418"/>
        <dbReference type="Rhea" id="RHEA-COMP:12419"/>
        <dbReference type="ChEBI" id="CHEBI:15378"/>
        <dbReference type="ChEBI" id="CHEBI:57856"/>
        <dbReference type="ChEBI" id="CHEBI:59789"/>
        <dbReference type="ChEBI" id="CHEBI:90615"/>
        <dbReference type="ChEBI" id="CHEBI:90616"/>
        <dbReference type="EC" id="2.1.1.72"/>
    </reaction>
</comment>
<dbReference type="InterPro" id="IPR002052">
    <property type="entry name" value="DNA_methylase_N6_adenine_CS"/>
</dbReference>
<dbReference type="InterPro" id="IPR012263">
    <property type="entry name" value="M_m6A_EcoRV"/>
</dbReference>
<keyword evidence="5 8" id="KW-0949">S-adenosyl-L-methionine</keyword>
<evidence type="ECO:0000256" key="2">
    <source>
        <dbReference type="ARBA" id="ARBA00011900"/>
    </source>
</evidence>
<dbReference type="NCBIfam" id="TIGR00571">
    <property type="entry name" value="dam"/>
    <property type="match status" value="1"/>
</dbReference>
<evidence type="ECO:0000256" key="6">
    <source>
        <dbReference type="ARBA" id="ARBA00047942"/>
    </source>
</evidence>
<dbReference type="GO" id="GO:0043565">
    <property type="term" value="F:sequence-specific DNA binding"/>
    <property type="evidence" value="ECO:0007669"/>
    <property type="project" value="TreeGrafter"/>
</dbReference>
<dbReference type="SUPFAM" id="SSF53335">
    <property type="entry name" value="S-adenosyl-L-methionine-dependent methyltransferases"/>
    <property type="match status" value="1"/>
</dbReference>
<evidence type="ECO:0000256" key="5">
    <source>
        <dbReference type="ARBA" id="ARBA00022691"/>
    </source>
</evidence>
<evidence type="ECO:0000256" key="8">
    <source>
        <dbReference type="RuleBase" id="RU361257"/>
    </source>
</evidence>
<dbReference type="EC" id="2.1.1.72" evidence="2 8"/>
<dbReference type="PROSITE" id="PS00092">
    <property type="entry name" value="N6_MTASE"/>
    <property type="match status" value="1"/>
</dbReference>